<evidence type="ECO:0000313" key="3">
    <source>
        <dbReference type="EMBL" id="KAJ8755368.1"/>
    </source>
</evidence>
<feature type="region of interest" description="Disordered" evidence="1">
    <location>
        <begin position="1"/>
        <end position="67"/>
    </location>
</feature>
<feature type="compositionally biased region" description="Basic and acidic residues" evidence="1">
    <location>
        <begin position="51"/>
        <end position="65"/>
    </location>
</feature>
<reference evidence="3 4" key="1">
    <citation type="submission" date="2021-09" db="EMBL/GenBank/DDBJ databases">
        <title>Genomic insights and catalytic innovation underlie evolution of tropane alkaloids biosynthesis.</title>
        <authorList>
            <person name="Wang Y.-J."/>
            <person name="Tian T."/>
            <person name="Huang J.-P."/>
            <person name="Huang S.-X."/>
        </authorList>
    </citation>
    <scope>NUCLEOTIDE SEQUENCE [LARGE SCALE GENOMIC DNA]</scope>
    <source>
        <strain evidence="3">KIB-2018</strain>
        <tissue evidence="3">Leaf</tissue>
    </source>
</reference>
<dbReference type="GO" id="GO:0006406">
    <property type="term" value="P:mRNA export from nucleus"/>
    <property type="evidence" value="ECO:0007669"/>
    <property type="project" value="TreeGrafter"/>
</dbReference>
<proteinExistence type="predicted"/>
<dbReference type="InterPro" id="IPR005062">
    <property type="entry name" value="SAC3/GANP/THP3_conserved"/>
</dbReference>
<gene>
    <name evidence="3" type="ORF">K2173_019166</name>
</gene>
<dbReference type="EMBL" id="JAIWQS010000009">
    <property type="protein sequence ID" value="KAJ8755368.1"/>
    <property type="molecule type" value="Genomic_DNA"/>
</dbReference>
<dbReference type="Gene3D" id="1.25.40.990">
    <property type="match status" value="1"/>
</dbReference>
<dbReference type="InterPro" id="IPR045107">
    <property type="entry name" value="SAC3/GANP/THP3"/>
</dbReference>
<feature type="domain" description="SAC3/GANP/THP3 conserved" evidence="2">
    <location>
        <begin position="126"/>
        <end position="415"/>
    </location>
</feature>
<keyword evidence="4" id="KW-1185">Reference proteome</keyword>
<dbReference type="Proteomes" id="UP001159364">
    <property type="component" value="Linkage Group LG09"/>
</dbReference>
<comment type="caution">
    <text evidence="3">The sequence shown here is derived from an EMBL/GenBank/DDBJ whole genome shotgun (WGS) entry which is preliminary data.</text>
</comment>
<sequence>MERRHQDRGRLRRNTSSYSSNHYSNSKYKHTSGTHVSSWSNRRRPTTYDSVEEKLTTDDAEREEGTSNSLQGLIGTCPFMCPGDLFLKIPRSEYMVCCYCPCVDFHRKVKGICSCVKIDVVLIVIESERAQRESLRDLAVFERLEGNPGKTSPSLAVKKFCRTISTKDVRASDVRPLPVLEETLTYLLNLLDSTDHGFELVHAFIFDRTRSIRQDLVMQNIVDDRAIDMYEKMVKFHVLSQLKLRRCGCGPDMVSLLHLNMEQLTKSLTSLYDLYDASRDCNSLYRNEAEFRSLYVLLHLNPTSHPVRESLSLWLQHVPLSVIQSKEMHFARTILRFLRLGNFKRFFDTIVGEASYMQYCVIEPYISEVRALFLSCINNAGYKLHPYPLTHVSKLLRMKESEVERLCNVCGLLITDEMGTKLLPTKQTTFCYPKDGFQNYNFLGLEQFET</sequence>
<dbReference type="PANTHER" id="PTHR12436:SF3">
    <property type="entry name" value="GERMINAL-CENTER ASSOCIATED NUCLEAR PROTEIN"/>
    <property type="match status" value="1"/>
</dbReference>
<evidence type="ECO:0000259" key="2">
    <source>
        <dbReference type="Pfam" id="PF03399"/>
    </source>
</evidence>
<feature type="compositionally biased region" description="Low complexity" evidence="1">
    <location>
        <begin position="16"/>
        <end position="26"/>
    </location>
</feature>
<dbReference type="PANTHER" id="PTHR12436">
    <property type="entry name" value="80 KDA MCM3-ASSOCIATED PROTEIN"/>
    <property type="match status" value="1"/>
</dbReference>
<dbReference type="Pfam" id="PF03399">
    <property type="entry name" value="SAC3_GANP"/>
    <property type="match status" value="1"/>
</dbReference>
<dbReference type="GO" id="GO:0070390">
    <property type="term" value="C:transcription export complex 2"/>
    <property type="evidence" value="ECO:0007669"/>
    <property type="project" value="TreeGrafter"/>
</dbReference>
<dbReference type="AlphaFoldDB" id="A0AAV8ST08"/>
<protein>
    <recommendedName>
        <fullName evidence="2">SAC3/GANP/THP3 conserved domain-containing protein</fullName>
    </recommendedName>
</protein>
<organism evidence="3 4">
    <name type="scientific">Erythroxylum novogranatense</name>
    <dbReference type="NCBI Taxonomy" id="1862640"/>
    <lineage>
        <taxon>Eukaryota</taxon>
        <taxon>Viridiplantae</taxon>
        <taxon>Streptophyta</taxon>
        <taxon>Embryophyta</taxon>
        <taxon>Tracheophyta</taxon>
        <taxon>Spermatophyta</taxon>
        <taxon>Magnoliopsida</taxon>
        <taxon>eudicotyledons</taxon>
        <taxon>Gunneridae</taxon>
        <taxon>Pentapetalae</taxon>
        <taxon>rosids</taxon>
        <taxon>fabids</taxon>
        <taxon>Malpighiales</taxon>
        <taxon>Erythroxylaceae</taxon>
        <taxon>Erythroxylum</taxon>
    </lineage>
</organism>
<accession>A0AAV8ST08</accession>
<evidence type="ECO:0000313" key="4">
    <source>
        <dbReference type="Proteomes" id="UP001159364"/>
    </source>
</evidence>
<name>A0AAV8ST08_9ROSI</name>
<evidence type="ECO:0000256" key="1">
    <source>
        <dbReference type="SAM" id="MobiDB-lite"/>
    </source>
</evidence>
<dbReference type="GO" id="GO:0005737">
    <property type="term" value="C:cytoplasm"/>
    <property type="evidence" value="ECO:0007669"/>
    <property type="project" value="TreeGrafter"/>
</dbReference>